<feature type="transmembrane region" description="Helical" evidence="1">
    <location>
        <begin position="80"/>
        <end position="100"/>
    </location>
</feature>
<dbReference type="AlphaFoldDB" id="A0AA40B739"/>
<protein>
    <submittedName>
        <fullName evidence="2">Uncharacterized protein</fullName>
    </submittedName>
</protein>
<dbReference type="Proteomes" id="UP001172101">
    <property type="component" value="Unassembled WGS sequence"/>
</dbReference>
<evidence type="ECO:0000256" key="1">
    <source>
        <dbReference type="SAM" id="Phobius"/>
    </source>
</evidence>
<sequence>MSLHEVDDIIIAGLIVLTLVEHAFDDLAVDTAINLTRDGWQDTNNPPPLTAPLPLVTVNDKDIDDPPPQLPTQLSQPSSITVNVIVVVNVVIVNIVVVIVKGGALPL</sequence>
<dbReference type="GeneID" id="85331167"/>
<proteinExistence type="predicted"/>
<name>A0AA40B739_9PEZI</name>
<organism evidence="2 3">
    <name type="scientific">Lasiosphaeria miniovina</name>
    <dbReference type="NCBI Taxonomy" id="1954250"/>
    <lineage>
        <taxon>Eukaryota</taxon>
        <taxon>Fungi</taxon>
        <taxon>Dikarya</taxon>
        <taxon>Ascomycota</taxon>
        <taxon>Pezizomycotina</taxon>
        <taxon>Sordariomycetes</taxon>
        <taxon>Sordariomycetidae</taxon>
        <taxon>Sordariales</taxon>
        <taxon>Lasiosphaeriaceae</taxon>
        <taxon>Lasiosphaeria</taxon>
    </lineage>
</organism>
<gene>
    <name evidence="2" type="ORF">B0T26DRAFT_869837</name>
</gene>
<keyword evidence="1" id="KW-0812">Transmembrane</keyword>
<accession>A0AA40B739</accession>
<keyword evidence="3" id="KW-1185">Reference proteome</keyword>
<dbReference type="EMBL" id="JAUIRO010000002">
    <property type="protein sequence ID" value="KAK0728891.1"/>
    <property type="molecule type" value="Genomic_DNA"/>
</dbReference>
<keyword evidence="1" id="KW-0472">Membrane</keyword>
<dbReference type="RefSeq" id="XP_060301746.1">
    <property type="nucleotide sequence ID" value="XM_060447897.1"/>
</dbReference>
<keyword evidence="1" id="KW-1133">Transmembrane helix</keyword>
<reference evidence="2" key="1">
    <citation type="submission" date="2023-06" db="EMBL/GenBank/DDBJ databases">
        <title>Genome-scale phylogeny and comparative genomics of the fungal order Sordariales.</title>
        <authorList>
            <consortium name="Lawrence Berkeley National Laboratory"/>
            <person name="Hensen N."/>
            <person name="Bonometti L."/>
            <person name="Westerberg I."/>
            <person name="Brannstrom I.O."/>
            <person name="Guillou S."/>
            <person name="Cros-Aarteil S."/>
            <person name="Calhoun S."/>
            <person name="Haridas S."/>
            <person name="Kuo A."/>
            <person name="Mondo S."/>
            <person name="Pangilinan J."/>
            <person name="Riley R."/>
            <person name="LaButti K."/>
            <person name="Andreopoulos B."/>
            <person name="Lipzen A."/>
            <person name="Chen C."/>
            <person name="Yanf M."/>
            <person name="Daum C."/>
            <person name="Ng V."/>
            <person name="Clum A."/>
            <person name="Steindorff A."/>
            <person name="Ohm R."/>
            <person name="Martin F."/>
            <person name="Silar P."/>
            <person name="Natvig D."/>
            <person name="Lalanne C."/>
            <person name="Gautier V."/>
            <person name="Ament-velasquez S.L."/>
            <person name="Kruys A."/>
            <person name="Hutchinson M.I."/>
            <person name="Powell A.J."/>
            <person name="Barry K."/>
            <person name="Miller A.N."/>
            <person name="Grigoriev I.V."/>
            <person name="Debuchy R."/>
            <person name="Gladieux P."/>
            <person name="Thoren M.H."/>
            <person name="Johannesson H."/>
        </authorList>
    </citation>
    <scope>NUCLEOTIDE SEQUENCE</scope>
    <source>
        <strain evidence="2">SMH2392-1A</strain>
    </source>
</reference>
<comment type="caution">
    <text evidence="2">The sequence shown here is derived from an EMBL/GenBank/DDBJ whole genome shotgun (WGS) entry which is preliminary data.</text>
</comment>
<evidence type="ECO:0000313" key="3">
    <source>
        <dbReference type="Proteomes" id="UP001172101"/>
    </source>
</evidence>
<evidence type="ECO:0000313" key="2">
    <source>
        <dbReference type="EMBL" id="KAK0728891.1"/>
    </source>
</evidence>